<keyword evidence="1" id="KW-0175">Coiled coil</keyword>
<gene>
    <name evidence="2" type="ORF">QWZ16_20770</name>
</gene>
<organism evidence="2 3">
    <name type="scientific">Vibrio ostreicida</name>
    <dbReference type="NCBI Taxonomy" id="526588"/>
    <lineage>
        <taxon>Bacteria</taxon>
        <taxon>Pseudomonadati</taxon>
        <taxon>Pseudomonadota</taxon>
        <taxon>Gammaproteobacteria</taxon>
        <taxon>Vibrionales</taxon>
        <taxon>Vibrionaceae</taxon>
        <taxon>Vibrio</taxon>
    </lineage>
</organism>
<sequence length="202" mass="23234">MRCPLYIEIEPEERAIPQIIVKRDRSSNVIKKSELRCFHETQALLMAMEERVAEYQGILEQQVVQMIEDKEQSLNDHVERAYNDVVDSWMSQQNQWFEHAQSELNELLNTQQSNLNGLKQELKETIATAVTSRLTKLNQSEHLISHLVEVLHAEMDDEAKVLKVEKTHQADGITLTIENEDSIVSIDTATLIAELRASLEQV</sequence>
<dbReference type="Proteomes" id="UP001238540">
    <property type="component" value="Unassembled WGS sequence"/>
</dbReference>
<dbReference type="RefSeq" id="WP_290313312.1">
    <property type="nucleotide sequence ID" value="NZ_JAUFQC010000027.1"/>
</dbReference>
<evidence type="ECO:0000313" key="2">
    <source>
        <dbReference type="EMBL" id="MDN3612029.1"/>
    </source>
</evidence>
<protein>
    <recommendedName>
        <fullName evidence="4">Type III secretion protein</fullName>
    </recommendedName>
</protein>
<evidence type="ECO:0000313" key="3">
    <source>
        <dbReference type="Proteomes" id="UP001238540"/>
    </source>
</evidence>
<keyword evidence="3" id="KW-1185">Reference proteome</keyword>
<name>A0ABT8C049_9VIBR</name>
<proteinExistence type="predicted"/>
<dbReference type="EMBL" id="JAUFQC010000027">
    <property type="protein sequence ID" value="MDN3612029.1"/>
    <property type="molecule type" value="Genomic_DNA"/>
</dbReference>
<evidence type="ECO:0008006" key="4">
    <source>
        <dbReference type="Google" id="ProtNLM"/>
    </source>
</evidence>
<feature type="coiled-coil region" evidence="1">
    <location>
        <begin position="101"/>
        <end position="128"/>
    </location>
</feature>
<reference evidence="3" key="1">
    <citation type="journal article" date="2019" name="Int. J. Syst. Evol. Microbiol.">
        <title>The Global Catalogue of Microorganisms (GCM) 10K type strain sequencing project: providing services to taxonomists for standard genome sequencing and annotation.</title>
        <authorList>
            <consortium name="The Broad Institute Genomics Platform"/>
            <consortium name="The Broad Institute Genome Sequencing Center for Infectious Disease"/>
            <person name="Wu L."/>
            <person name="Ma J."/>
        </authorList>
    </citation>
    <scope>NUCLEOTIDE SEQUENCE [LARGE SCALE GENOMIC DNA]</scope>
    <source>
        <strain evidence="3">CECT 7398</strain>
    </source>
</reference>
<evidence type="ECO:0000256" key="1">
    <source>
        <dbReference type="SAM" id="Coils"/>
    </source>
</evidence>
<comment type="caution">
    <text evidence="2">The sequence shown here is derived from an EMBL/GenBank/DDBJ whole genome shotgun (WGS) entry which is preliminary data.</text>
</comment>
<accession>A0ABT8C049</accession>